<gene>
    <name evidence="2" type="ORF">CH376_16330</name>
    <name evidence="1" type="ORF">CH380_02950</name>
</gene>
<evidence type="ECO:0000313" key="1">
    <source>
        <dbReference type="EMBL" id="PJZ54690.1"/>
    </source>
</evidence>
<reference evidence="3 4" key="1">
    <citation type="submission" date="2017-07" db="EMBL/GenBank/DDBJ databases">
        <title>Leptospira spp. isolated from tropical soils.</title>
        <authorList>
            <person name="Thibeaux R."/>
            <person name="Iraola G."/>
            <person name="Ferres I."/>
            <person name="Bierque E."/>
            <person name="Girault D."/>
            <person name="Soupe-Gilbert M.-E."/>
            <person name="Picardeau M."/>
            <person name="Goarant C."/>
        </authorList>
    </citation>
    <scope>NUCLEOTIDE SEQUENCE [LARGE SCALE GENOMIC DNA]</scope>
    <source>
        <strain evidence="1 4">FH2-B-C1</strain>
        <strain evidence="2 3">FH2-B-D1</strain>
    </source>
</reference>
<sequence length="109" mass="12640">MGGGGGTREKSGKISYHKKVDQTIQFWSSKVRRNSHKTFLPFNRSRLVPNSFFDFSNPEFLKTSSLDKSVGTLTKFSSLKTLTAFLARNRFYDFPKKLRRAFPFFSHSY</sequence>
<dbReference type="Proteomes" id="UP000232188">
    <property type="component" value="Unassembled WGS sequence"/>
</dbReference>
<evidence type="ECO:0000313" key="2">
    <source>
        <dbReference type="EMBL" id="PJZ60817.1"/>
    </source>
</evidence>
<name>A0A2M9YT42_9LEPT</name>
<dbReference type="AlphaFoldDB" id="A0A2M9YT42"/>
<accession>A0A2M9YT42</accession>
<dbReference type="EMBL" id="NPDU01000048">
    <property type="protein sequence ID" value="PJZ60817.1"/>
    <property type="molecule type" value="Genomic_DNA"/>
</dbReference>
<keyword evidence="3" id="KW-1185">Reference proteome</keyword>
<dbReference type="EMBL" id="NPDV01000002">
    <property type="protein sequence ID" value="PJZ54690.1"/>
    <property type="molecule type" value="Genomic_DNA"/>
</dbReference>
<organism evidence="1 4">
    <name type="scientific">Leptospira adleri</name>
    <dbReference type="NCBI Taxonomy" id="2023186"/>
    <lineage>
        <taxon>Bacteria</taxon>
        <taxon>Pseudomonadati</taxon>
        <taxon>Spirochaetota</taxon>
        <taxon>Spirochaetia</taxon>
        <taxon>Leptospirales</taxon>
        <taxon>Leptospiraceae</taxon>
        <taxon>Leptospira</taxon>
    </lineage>
</organism>
<evidence type="ECO:0000313" key="4">
    <source>
        <dbReference type="Proteomes" id="UP000232188"/>
    </source>
</evidence>
<comment type="caution">
    <text evidence="1">The sequence shown here is derived from an EMBL/GenBank/DDBJ whole genome shotgun (WGS) entry which is preliminary data.</text>
</comment>
<proteinExistence type="predicted"/>
<protein>
    <submittedName>
        <fullName evidence="1">Uncharacterized protein</fullName>
    </submittedName>
</protein>
<dbReference type="Proteomes" id="UP000232149">
    <property type="component" value="Unassembled WGS sequence"/>
</dbReference>
<evidence type="ECO:0000313" key="3">
    <source>
        <dbReference type="Proteomes" id="UP000232149"/>
    </source>
</evidence>